<protein>
    <submittedName>
        <fullName evidence="1">Uncharacterized protein</fullName>
    </submittedName>
</protein>
<dbReference type="Proteomes" id="UP000265520">
    <property type="component" value="Unassembled WGS sequence"/>
</dbReference>
<name>A0A392SRJ4_9FABA</name>
<accession>A0A392SRJ4</accession>
<sequence>FLELVVSKESFQEFVLQLLPHMDGSTGQALSRRIEKDGPMDLYWFVHQTDFHVDLQERSP</sequence>
<organism evidence="1 2">
    <name type="scientific">Trifolium medium</name>
    <dbReference type="NCBI Taxonomy" id="97028"/>
    <lineage>
        <taxon>Eukaryota</taxon>
        <taxon>Viridiplantae</taxon>
        <taxon>Streptophyta</taxon>
        <taxon>Embryophyta</taxon>
        <taxon>Tracheophyta</taxon>
        <taxon>Spermatophyta</taxon>
        <taxon>Magnoliopsida</taxon>
        <taxon>eudicotyledons</taxon>
        <taxon>Gunneridae</taxon>
        <taxon>Pentapetalae</taxon>
        <taxon>rosids</taxon>
        <taxon>fabids</taxon>
        <taxon>Fabales</taxon>
        <taxon>Fabaceae</taxon>
        <taxon>Papilionoideae</taxon>
        <taxon>50 kb inversion clade</taxon>
        <taxon>NPAAA clade</taxon>
        <taxon>Hologalegina</taxon>
        <taxon>IRL clade</taxon>
        <taxon>Trifolieae</taxon>
        <taxon>Trifolium</taxon>
    </lineage>
</organism>
<reference evidence="1 2" key="1">
    <citation type="journal article" date="2018" name="Front. Plant Sci.">
        <title>Red Clover (Trifolium pratense) and Zigzag Clover (T. medium) - A Picture of Genomic Similarities and Differences.</title>
        <authorList>
            <person name="Dluhosova J."/>
            <person name="Istvanek J."/>
            <person name="Nedelnik J."/>
            <person name="Repkova J."/>
        </authorList>
    </citation>
    <scope>NUCLEOTIDE SEQUENCE [LARGE SCALE GENOMIC DNA]</scope>
    <source>
        <strain evidence="2">cv. 10/8</strain>
        <tissue evidence="1">Leaf</tissue>
    </source>
</reference>
<evidence type="ECO:0000313" key="1">
    <source>
        <dbReference type="EMBL" id="MCI51042.1"/>
    </source>
</evidence>
<proteinExistence type="predicted"/>
<dbReference type="EMBL" id="LXQA010425944">
    <property type="protein sequence ID" value="MCI51042.1"/>
    <property type="molecule type" value="Genomic_DNA"/>
</dbReference>
<keyword evidence="2" id="KW-1185">Reference proteome</keyword>
<comment type="caution">
    <text evidence="1">The sequence shown here is derived from an EMBL/GenBank/DDBJ whole genome shotgun (WGS) entry which is preliminary data.</text>
</comment>
<feature type="non-terminal residue" evidence="1">
    <location>
        <position position="1"/>
    </location>
</feature>
<evidence type="ECO:0000313" key="2">
    <source>
        <dbReference type="Proteomes" id="UP000265520"/>
    </source>
</evidence>
<dbReference type="AlphaFoldDB" id="A0A392SRJ4"/>